<feature type="compositionally biased region" description="Basic and acidic residues" evidence="8">
    <location>
        <begin position="155"/>
        <end position="178"/>
    </location>
</feature>
<dbReference type="InterPro" id="IPR039999">
    <property type="entry name" value="LYAR"/>
</dbReference>
<evidence type="ECO:0000256" key="2">
    <source>
        <dbReference type="ARBA" id="ARBA00022723"/>
    </source>
</evidence>
<evidence type="ECO:0000313" key="12">
    <source>
        <dbReference type="Proteomes" id="UP001432322"/>
    </source>
</evidence>
<dbReference type="InterPro" id="IPR014898">
    <property type="entry name" value="Znf_C2H2_LYAR"/>
</dbReference>
<dbReference type="InterPro" id="IPR058719">
    <property type="entry name" value="WHD_LYAR"/>
</dbReference>
<evidence type="ECO:0000256" key="4">
    <source>
        <dbReference type="ARBA" id="ARBA00022771"/>
    </source>
</evidence>
<dbReference type="GO" id="GO:0005730">
    <property type="term" value="C:nucleolus"/>
    <property type="evidence" value="ECO:0007669"/>
    <property type="project" value="TreeGrafter"/>
</dbReference>
<organism evidence="11 12">
    <name type="scientific">Pristionchus fissidentatus</name>
    <dbReference type="NCBI Taxonomy" id="1538716"/>
    <lineage>
        <taxon>Eukaryota</taxon>
        <taxon>Metazoa</taxon>
        <taxon>Ecdysozoa</taxon>
        <taxon>Nematoda</taxon>
        <taxon>Chromadorea</taxon>
        <taxon>Rhabditida</taxon>
        <taxon>Rhabditina</taxon>
        <taxon>Diplogasteromorpha</taxon>
        <taxon>Diplogasteroidea</taxon>
        <taxon>Neodiplogasteridae</taxon>
        <taxon>Pristionchus</taxon>
    </lineage>
</organism>
<evidence type="ECO:0000256" key="7">
    <source>
        <dbReference type="PROSITE-ProRule" id="PRU01145"/>
    </source>
</evidence>
<dbReference type="Gene3D" id="3.30.1490.490">
    <property type="match status" value="1"/>
</dbReference>
<evidence type="ECO:0008006" key="13">
    <source>
        <dbReference type="Google" id="ProtNLM"/>
    </source>
</evidence>
<name>A0AAV5VLU4_9BILA</name>
<dbReference type="PROSITE" id="PS51804">
    <property type="entry name" value="ZF_C2HC_LYAR"/>
    <property type="match status" value="2"/>
</dbReference>
<keyword evidence="4 7" id="KW-0863">Zinc-finger</keyword>
<feature type="domain" description="Cell growth-regulating nucleolar protein-like winged helix" evidence="10">
    <location>
        <begin position="191"/>
        <end position="256"/>
    </location>
</feature>
<evidence type="ECO:0000313" key="11">
    <source>
        <dbReference type="EMBL" id="GMT18744.1"/>
    </source>
</evidence>
<dbReference type="GO" id="GO:0000122">
    <property type="term" value="P:negative regulation of transcription by RNA polymerase II"/>
    <property type="evidence" value="ECO:0007669"/>
    <property type="project" value="TreeGrafter"/>
</dbReference>
<dbReference type="InterPro" id="IPR036236">
    <property type="entry name" value="Znf_C2H2_sf"/>
</dbReference>
<evidence type="ECO:0000256" key="8">
    <source>
        <dbReference type="SAM" id="MobiDB-lite"/>
    </source>
</evidence>
<feature type="region of interest" description="Disordered" evidence="8">
    <location>
        <begin position="155"/>
        <end position="190"/>
    </location>
</feature>
<dbReference type="Proteomes" id="UP001432322">
    <property type="component" value="Unassembled WGS sequence"/>
</dbReference>
<evidence type="ECO:0000256" key="6">
    <source>
        <dbReference type="ARBA" id="ARBA00023242"/>
    </source>
</evidence>
<keyword evidence="5" id="KW-0862">Zinc</keyword>
<feature type="domain" description="Zinc finger C2H2 LYAR-type" evidence="9">
    <location>
        <begin position="32"/>
        <end position="59"/>
    </location>
</feature>
<keyword evidence="3" id="KW-0677">Repeat</keyword>
<reference evidence="11" key="1">
    <citation type="submission" date="2023-10" db="EMBL/GenBank/DDBJ databases">
        <title>Genome assembly of Pristionchus species.</title>
        <authorList>
            <person name="Yoshida K."/>
            <person name="Sommer R.J."/>
        </authorList>
    </citation>
    <scope>NUCLEOTIDE SEQUENCE</scope>
    <source>
        <strain evidence="11">RS5133</strain>
    </source>
</reference>
<dbReference type="EMBL" id="BTSY01000003">
    <property type="protein sequence ID" value="GMT18744.1"/>
    <property type="molecule type" value="Genomic_DNA"/>
</dbReference>
<accession>A0AAV5VLU4</accession>
<feature type="non-terminal residue" evidence="11">
    <location>
        <position position="1"/>
    </location>
</feature>
<keyword evidence="6" id="KW-0539">Nucleus</keyword>
<protein>
    <recommendedName>
        <fullName evidence="13">Zinc finger C2H2 LYAR-type domain-containing protein</fullName>
    </recommendedName>
</protein>
<dbReference type="GO" id="GO:0008270">
    <property type="term" value="F:zinc ion binding"/>
    <property type="evidence" value="ECO:0007669"/>
    <property type="project" value="UniProtKB-KW"/>
</dbReference>
<dbReference type="GO" id="GO:0003677">
    <property type="term" value="F:DNA binding"/>
    <property type="evidence" value="ECO:0007669"/>
    <property type="project" value="InterPro"/>
</dbReference>
<proteinExistence type="predicted"/>
<keyword evidence="2" id="KW-0479">Metal-binding</keyword>
<keyword evidence="12" id="KW-1185">Reference proteome</keyword>
<dbReference type="Pfam" id="PF08790">
    <property type="entry name" value="zf-LYAR"/>
    <property type="match status" value="1"/>
</dbReference>
<dbReference type="FunFam" id="3.30.1490.490:FF:000001">
    <property type="entry name" value="cell growth-regulating nucleolar protein-like"/>
    <property type="match status" value="1"/>
</dbReference>
<evidence type="ECO:0000259" key="9">
    <source>
        <dbReference type="Pfam" id="PF08790"/>
    </source>
</evidence>
<evidence type="ECO:0000256" key="1">
    <source>
        <dbReference type="ARBA" id="ARBA00004123"/>
    </source>
</evidence>
<dbReference type="AlphaFoldDB" id="A0AAV5VLU4"/>
<sequence length="257" mass="29602">FQMVFFSCDHCNESLKKNQVEKHSYHCRSESYSCIDCQQHFDRYSYAKHLKCISEDQKYGGKNFVAKENKGETKQNVWVDQVDRAIEAVKDRQLKELLERIQGFANIPRKEAKFINFLVNSIKIRNRDLCSKAWAAIAEEAAKIKKEEDEIKKAAEAEKQKEAEEKKKEKQEEEKVESQTDSAEGAKPTAEFKWKTSIKRKLKENGGEMKVKKLRTAVLDDYRSIAGEVEGDDLLALFEEKIQKAGIVVDGKKASLK</sequence>
<dbReference type="GO" id="GO:0006364">
    <property type="term" value="P:rRNA processing"/>
    <property type="evidence" value="ECO:0007669"/>
    <property type="project" value="TreeGrafter"/>
</dbReference>
<gene>
    <name evidence="11" type="ORF">PFISCL1PPCAC_10041</name>
</gene>
<evidence type="ECO:0000256" key="5">
    <source>
        <dbReference type="ARBA" id="ARBA00022833"/>
    </source>
</evidence>
<dbReference type="PANTHER" id="PTHR13100">
    <property type="entry name" value="CELL GROWTH-REGULATING NUCLEOLAR PROTEIN LYAR"/>
    <property type="match status" value="1"/>
</dbReference>
<dbReference type="Pfam" id="PF25879">
    <property type="entry name" value="WHD_LYAR"/>
    <property type="match status" value="1"/>
</dbReference>
<dbReference type="SUPFAM" id="SSF57667">
    <property type="entry name" value="beta-beta-alpha zinc fingers"/>
    <property type="match status" value="2"/>
</dbReference>
<comment type="caution">
    <text evidence="11">The sequence shown here is derived from an EMBL/GenBank/DDBJ whole genome shotgun (WGS) entry which is preliminary data.</text>
</comment>
<evidence type="ECO:0000256" key="3">
    <source>
        <dbReference type="ARBA" id="ARBA00022737"/>
    </source>
</evidence>
<comment type="subcellular location">
    <subcellularLocation>
        <location evidence="1">Nucleus</location>
    </subcellularLocation>
</comment>
<dbReference type="PANTHER" id="PTHR13100:SF10">
    <property type="entry name" value="CELL GROWTH-REGULATING NUCLEOLAR PROTEIN"/>
    <property type="match status" value="1"/>
</dbReference>
<evidence type="ECO:0000259" key="10">
    <source>
        <dbReference type="Pfam" id="PF25879"/>
    </source>
</evidence>